<dbReference type="InterPro" id="IPR037171">
    <property type="entry name" value="NagB/RpiA_transferase-like"/>
</dbReference>
<dbReference type="Proteomes" id="UP000094652">
    <property type="component" value="Chromosome"/>
</dbReference>
<evidence type="ECO:0000313" key="2">
    <source>
        <dbReference type="EMBL" id="AOR24837.1"/>
    </source>
</evidence>
<dbReference type="SUPFAM" id="SSF100950">
    <property type="entry name" value="NagB/RpiA/CoA transferase-like"/>
    <property type="match status" value="1"/>
</dbReference>
<dbReference type="Pfam" id="PF02589">
    <property type="entry name" value="LUD_dom"/>
    <property type="match status" value="1"/>
</dbReference>
<dbReference type="OrthoDB" id="9809147at2"/>
<name>A0A1D7XNH7_9CLOT</name>
<dbReference type="InterPro" id="IPR009501">
    <property type="entry name" value="UCP020269"/>
</dbReference>
<evidence type="ECO:0000259" key="1">
    <source>
        <dbReference type="Pfam" id="PF02589"/>
    </source>
</evidence>
<dbReference type="STRING" id="394958.BGI42_14370"/>
<keyword evidence="3" id="KW-1185">Reference proteome</keyword>
<reference evidence="3" key="1">
    <citation type="submission" date="2016-09" db="EMBL/GenBank/DDBJ databases">
        <title>Genomics of Clostridium taeniosporum, an organism which forms endospores with ribbon-like appendages.</title>
        <authorList>
            <person name="Walker J.R."/>
        </authorList>
    </citation>
    <scope>NUCLEOTIDE SEQUENCE [LARGE SCALE GENOMIC DNA]</scope>
    <source>
        <strain evidence="3">1/k</strain>
    </source>
</reference>
<dbReference type="Gene3D" id="3.40.50.10420">
    <property type="entry name" value="NagB/RpiA/CoA transferase-like"/>
    <property type="match status" value="1"/>
</dbReference>
<dbReference type="AlphaFoldDB" id="A0A1D7XNH7"/>
<dbReference type="KEGG" id="ctae:BGI42_14370"/>
<gene>
    <name evidence="2" type="ORF">BGI42_14370</name>
</gene>
<sequence>MDNNVVWVNEQKILRTIDELIKNNMNGYFAKSREEIINIIEDIIEPGNRVAFGGSMTLFESGVMDYLKSGKYDLLDRNKPNLTREEVNEIYRQAFLSDAYFTSSNAITEKGEIYNVDGNGNRVAAILYGPKKVIIIAGSNKIVPTIDDAIKRNKEKSAPANAKRLNRATPCSKIGKCMDCSSKERICNEYTLIKRQVDPNRIHVIFMNEILGY</sequence>
<protein>
    <submittedName>
        <fullName evidence="2">Lactate utilization protein</fullName>
    </submittedName>
</protein>
<dbReference type="PIRSF" id="PIRSF020269">
    <property type="entry name" value="DUF1121"/>
    <property type="match status" value="1"/>
</dbReference>
<dbReference type="RefSeq" id="WP_069680959.1">
    <property type="nucleotide sequence ID" value="NZ_CP017253.2"/>
</dbReference>
<dbReference type="EMBL" id="CP017253">
    <property type="protein sequence ID" value="AOR24837.1"/>
    <property type="molecule type" value="Genomic_DNA"/>
</dbReference>
<dbReference type="PANTHER" id="PTHR36179">
    <property type="entry name" value="LUD_DOM DOMAIN-CONTAINING PROTEIN"/>
    <property type="match status" value="1"/>
</dbReference>
<feature type="domain" description="LUD" evidence="1">
    <location>
        <begin position="15"/>
        <end position="207"/>
    </location>
</feature>
<evidence type="ECO:0000313" key="3">
    <source>
        <dbReference type="Proteomes" id="UP000094652"/>
    </source>
</evidence>
<accession>A0A1D7XNH7</accession>
<organism evidence="2 3">
    <name type="scientific">Clostridium taeniosporum</name>
    <dbReference type="NCBI Taxonomy" id="394958"/>
    <lineage>
        <taxon>Bacteria</taxon>
        <taxon>Bacillati</taxon>
        <taxon>Bacillota</taxon>
        <taxon>Clostridia</taxon>
        <taxon>Eubacteriales</taxon>
        <taxon>Clostridiaceae</taxon>
        <taxon>Clostridium</taxon>
    </lineage>
</organism>
<proteinExistence type="predicted"/>
<dbReference type="PANTHER" id="PTHR36179:SF2">
    <property type="entry name" value="LUD DOMAIN-CONTAINING PROTEIN"/>
    <property type="match status" value="1"/>
</dbReference>
<dbReference type="InterPro" id="IPR024185">
    <property type="entry name" value="FTHF_cligase-like_sf"/>
</dbReference>
<dbReference type="InterPro" id="IPR003741">
    <property type="entry name" value="LUD_dom"/>
</dbReference>